<reference evidence="1 2" key="1">
    <citation type="submission" date="2019-04" db="EMBL/GenBank/DDBJ databases">
        <title>Genome of a novel bacterium Candidatus Jettenia ecosi reconstructed from metagenome of an anammox bioreactor.</title>
        <authorList>
            <person name="Mardanov A.V."/>
            <person name="Beletsky A.V."/>
            <person name="Ravin N.V."/>
            <person name="Botchkova E.A."/>
            <person name="Litti Y.V."/>
            <person name="Nozhevnikova A.N."/>
        </authorList>
    </citation>
    <scope>NUCLEOTIDE SEQUENCE [LARGE SCALE GENOMIC DNA]</scope>
    <source>
        <strain evidence="1">J2</strain>
    </source>
</reference>
<dbReference type="Proteomes" id="UP000319783">
    <property type="component" value="Unassembled WGS sequence"/>
</dbReference>
<evidence type="ECO:0000313" key="1">
    <source>
        <dbReference type="EMBL" id="TLD40853.1"/>
    </source>
</evidence>
<dbReference type="AlphaFoldDB" id="A0A533Q868"/>
<dbReference type="EMBL" id="SULG01000076">
    <property type="protein sequence ID" value="TLD40853.1"/>
    <property type="molecule type" value="Genomic_DNA"/>
</dbReference>
<name>A0A533Q868_9BACT</name>
<organism evidence="1 2">
    <name type="scientific">Candidatus Jettenia ecosi</name>
    <dbReference type="NCBI Taxonomy" id="2494326"/>
    <lineage>
        <taxon>Bacteria</taxon>
        <taxon>Pseudomonadati</taxon>
        <taxon>Planctomycetota</taxon>
        <taxon>Candidatus Brocadiia</taxon>
        <taxon>Candidatus Brocadiales</taxon>
        <taxon>Candidatus Brocadiaceae</taxon>
        <taxon>Candidatus Jettenia</taxon>
    </lineage>
</organism>
<proteinExistence type="predicted"/>
<gene>
    <name evidence="1" type="ORF">JETT_2896</name>
</gene>
<evidence type="ECO:0000313" key="2">
    <source>
        <dbReference type="Proteomes" id="UP000319783"/>
    </source>
</evidence>
<comment type="caution">
    <text evidence="1">The sequence shown here is derived from an EMBL/GenBank/DDBJ whole genome shotgun (WGS) entry which is preliminary data.</text>
</comment>
<sequence length="47" mass="5487">MISKKEKRQGRSLFTLSILLICLFEILRKKNLKKGIDSKTPAKRNIQ</sequence>
<protein>
    <submittedName>
        <fullName evidence="1">Uncharacterized protein</fullName>
    </submittedName>
</protein>
<accession>A0A533Q868</accession>